<organism evidence="1 2">
    <name type="scientific">Dreissena polymorpha</name>
    <name type="common">Zebra mussel</name>
    <name type="synonym">Mytilus polymorpha</name>
    <dbReference type="NCBI Taxonomy" id="45954"/>
    <lineage>
        <taxon>Eukaryota</taxon>
        <taxon>Metazoa</taxon>
        <taxon>Spiralia</taxon>
        <taxon>Lophotrochozoa</taxon>
        <taxon>Mollusca</taxon>
        <taxon>Bivalvia</taxon>
        <taxon>Autobranchia</taxon>
        <taxon>Heteroconchia</taxon>
        <taxon>Euheterodonta</taxon>
        <taxon>Imparidentia</taxon>
        <taxon>Neoheterodontei</taxon>
        <taxon>Myida</taxon>
        <taxon>Dreissenoidea</taxon>
        <taxon>Dreissenidae</taxon>
        <taxon>Dreissena</taxon>
    </lineage>
</organism>
<comment type="caution">
    <text evidence="1">The sequence shown here is derived from an EMBL/GenBank/DDBJ whole genome shotgun (WGS) entry which is preliminary data.</text>
</comment>
<reference evidence="1" key="2">
    <citation type="submission" date="2020-11" db="EMBL/GenBank/DDBJ databases">
        <authorList>
            <person name="McCartney M.A."/>
            <person name="Auch B."/>
            <person name="Kono T."/>
            <person name="Mallez S."/>
            <person name="Becker A."/>
            <person name="Gohl D.M."/>
            <person name="Silverstein K.A.T."/>
            <person name="Koren S."/>
            <person name="Bechman K.B."/>
            <person name="Herman A."/>
            <person name="Abrahante J.E."/>
            <person name="Garbe J."/>
        </authorList>
    </citation>
    <scope>NUCLEOTIDE SEQUENCE</scope>
    <source>
        <strain evidence="1">Duluth1</strain>
        <tissue evidence="1">Whole animal</tissue>
    </source>
</reference>
<reference evidence="1" key="1">
    <citation type="journal article" date="2019" name="bioRxiv">
        <title>The Genome of the Zebra Mussel, Dreissena polymorpha: A Resource for Invasive Species Research.</title>
        <authorList>
            <person name="McCartney M.A."/>
            <person name="Auch B."/>
            <person name="Kono T."/>
            <person name="Mallez S."/>
            <person name="Zhang Y."/>
            <person name="Obille A."/>
            <person name="Becker A."/>
            <person name="Abrahante J.E."/>
            <person name="Garbe J."/>
            <person name="Badalamenti J.P."/>
            <person name="Herman A."/>
            <person name="Mangelson H."/>
            <person name="Liachko I."/>
            <person name="Sullivan S."/>
            <person name="Sone E.D."/>
            <person name="Koren S."/>
            <person name="Silverstein K.A.T."/>
            <person name="Beckman K.B."/>
            <person name="Gohl D.M."/>
        </authorList>
    </citation>
    <scope>NUCLEOTIDE SEQUENCE</scope>
    <source>
        <strain evidence="1">Duluth1</strain>
        <tissue evidence="1">Whole animal</tissue>
    </source>
</reference>
<evidence type="ECO:0000313" key="2">
    <source>
        <dbReference type="Proteomes" id="UP000828390"/>
    </source>
</evidence>
<name>A0A9D4NK46_DREPO</name>
<evidence type="ECO:0000313" key="1">
    <source>
        <dbReference type="EMBL" id="KAH3895765.1"/>
    </source>
</evidence>
<proteinExistence type="predicted"/>
<gene>
    <name evidence="1" type="ORF">DPMN_019930</name>
</gene>
<protein>
    <submittedName>
        <fullName evidence="1">Uncharacterized protein</fullName>
    </submittedName>
</protein>
<dbReference type="Proteomes" id="UP000828390">
    <property type="component" value="Unassembled WGS sequence"/>
</dbReference>
<accession>A0A9D4NK46</accession>
<sequence>MARQGAPGLVMGPCIVEIDGIFIRDVQYQFELNRCGKKGHIKIPNSALSHICSWLPCKFQGSSAYSVGGECGQDGRTDGGDNHIIDFQNLNADPKEIVARMDGRTDGGDNHIIPTFSPKSWAVSPGESGLITGMIYRPRDQADPRLAYISCVPGCVPGCVPRCVPGCVPGFAVNVIRTNFLTKFHEDLIQDIIKTNVLIKFHDGWTIHEKSPDPGGHVFQATGTIFELVHHYNDDGTINVASEVVTSNVMTNFHEDVALRVLTTKCPPPGGHVFQPNETFFFKLVQDIIGINLLTKFHEYLEKVLASGFWLEKKNTQPPGGHVFDQGQPL</sequence>
<dbReference type="AlphaFoldDB" id="A0A9D4NK46"/>
<dbReference type="EMBL" id="JAIWYP010000001">
    <property type="protein sequence ID" value="KAH3895765.1"/>
    <property type="molecule type" value="Genomic_DNA"/>
</dbReference>
<keyword evidence="2" id="KW-1185">Reference proteome</keyword>